<dbReference type="Gene3D" id="3.30.230.10">
    <property type="match status" value="1"/>
</dbReference>
<dbReference type="InterPro" id="IPR046844">
    <property type="entry name" value="Lon-like_helical"/>
</dbReference>
<dbReference type="GO" id="GO:0004252">
    <property type="term" value="F:serine-type endopeptidase activity"/>
    <property type="evidence" value="ECO:0007669"/>
    <property type="project" value="UniProtKB-UniRule"/>
</dbReference>
<keyword evidence="7" id="KW-1185">Reference proteome</keyword>
<dbReference type="EC" id="3.4.21.53" evidence="2"/>
<evidence type="ECO:0000259" key="5">
    <source>
        <dbReference type="PROSITE" id="PS51786"/>
    </source>
</evidence>
<feature type="active site" evidence="2">
    <location>
        <position position="707"/>
    </location>
</feature>
<comment type="similarity">
    <text evidence="2">Belongs to the peptidase S16 family.</text>
</comment>
<dbReference type="InterPro" id="IPR008269">
    <property type="entry name" value="Lon_proteolytic"/>
</dbReference>
<dbReference type="Pfam" id="PF05362">
    <property type="entry name" value="Lon_C"/>
    <property type="match status" value="1"/>
</dbReference>
<dbReference type="InterPro" id="IPR041699">
    <property type="entry name" value="AAA_32"/>
</dbReference>
<sequence>MNREEYKNVLANHRLPLDALRSEVDPGRFSFETTADMDRLSNEMIGQERAEKAMSFGLSVEQSGYNLFVVGPTGTGRITYTQNSVAKLAGKRAIPADWCYVHNFEDPDRPLVISFTAGQGQKFRREIETLLIDIEREIRAAFSSDGYSKKKLAFMDNFRSDIDALWKKADAFAIEQNIKLERTQSGINTVQLRFGNPMSVKEFNRLSDEDKERLKEKEKLVEEHLQETVRQIQKLEEELRKTMHKFMQETAANAVEKLFKPLKEAYKDNKKVISYLDAYFQDVVVHFSFFASDNDEQENIMSALAGSKEKQYQRYTVNLFVNNRTLDGAPVIYETNPTYYNLFGKVEYQGQIGNLVTNFSFIKPGALHLANGGYLILQASELLQHPHAWTGLKRALQTRKVYMENPNEELGIFPASAIKPEPIPLNTKVIIIGSYYIYELLSRLDEDFDKLFKVKVEFDTVMEKADENILKMANFIKTSAETEGLMPFHKRAVAKVIDYSSRLVDEQSKLTTRFQDILKLLVEANFYAKEAGCQSVDEDHIFKALKEKAQRANHVPEKYREMIHNETIMIETDGSRVGQINGLAVMGTRDSVFGIPTKITAQTFAGKSGIINIEREAALSGQIHHKGLLILTGFLSGQFAKNRPIPLSASITFEQTYTLIDGDSASSTELYVLLSSLAEVPIRQGIAVTGSVNQWGDVQTIGGVNEKIEGFYHICNEKGLTGEQGVIIPKQNVRNLMLDYEVVEAVKQGKFHIWAVGHIEEGIEILTGVRAGSTRGEDGKFPAKSIFARADERFARMYEMAKAERVKERNEQEKALGTAETAEKGERGS</sequence>
<dbReference type="SUPFAM" id="SSF54211">
    <property type="entry name" value="Ribosomal protein S5 domain 2-like"/>
    <property type="match status" value="1"/>
</dbReference>
<feature type="domain" description="Lon proteolytic" evidence="5">
    <location>
        <begin position="574"/>
        <end position="769"/>
    </location>
</feature>
<dbReference type="AlphaFoldDB" id="A0A1H9WYM3"/>
<dbReference type="Gene3D" id="3.40.50.300">
    <property type="entry name" value="P-loop containing nucleotide triphosphate hydrolases"/>
    <property type="match status" value="2"/>
</dbReference>
<reference evidence="7" key="1">
    <citation type="submission" date="2016-10" db="EMBL/GenBank/DDBJ databases">
        <authorList>
            <person name="Varghese N."/>
            <person name="Submissions S."/>
        </authorList>
    </citation>
    <scope>NUCLEOTIDE SEQUENCE [LARGE SCALE GENOMIC DNA]</scope>
    <source>
        <strain evidence="7">S9</strain>
    </source>
</reference>
<evidence type="ECO:0000313" key="6">
    <source>
        <dbReference type="EMBL" id="SES38891.1"/>
    </source>
</evidence>
<dbReference type="PRINTS" id="PR00830">
    <property type="entry name" value="ENDOLAPTASE"/>
</dbReference>
<feature type="compositionally biased region" description="Basic and acidic residues" evidence="4">
    <location>
        <begin position="804"/>
        <end position="814"/>
    </location>
</feature>
<dbReference type="Pfam" id="PF20437">
    <property type="entry name" value="LonC_helical"/>
    <property type="match status" value="1"/>
</dbReference>
<proteinExistence type="inferred from homology"/>
<dbReference type="PROSITE" id="PS51786">
    <property type="entry name" value="LON_PROTEOLYTIC"/>
    <property type="match status" value="1"/>
</dbReference>
<evidence type="ECO:0000256" key="1">
    <source>
        <dbReference type="ARBA" id="ARBA00022670"/>
    </source>
</evidence>
<dbReference type="SUPFAM" id="SSF52540">
    <property type="entry name" value="P-loop containing nucleoside triphosphate hydrolases"/>
    <property type="match status" value="1"/>
</dbReference>
<dbReference type="Gene3D" id="1.10.8.60">
    <property type="match status" value="1"/>
</dbReference>
<organism evidence="6 7">
    <name type="scientific">Salipaludibacillus aurantiacus</name>
    <dbReference type="NCBI Taxonomy" id="1601833"/>
    <lineage>
        <taxon>Bacteria</taxon>
        <taxon>Bacillati</taxon>
        <taxon>Bacillota</taxon>
        <taxon>Bacilli</taxon>
        <taxon>Bacillales</taxon>
        <taxon>Bacillaceae</taxon>
    </lineage>
</organism>
<dbReference type="InterPro" id="IPR027065">
    <property type="entry name" value="Lon_Prtase"/>
</dbReference>
<dbReference type="GO" id="GO:0030163">
    <property type="term" value="P:protein catabolic process"/>
    <property type="evidence" value="ECO:0007669"/>
    <property type="project" value="InterPro"/>
</dbReference>
<dbReference type="EMBL" id="FOGT01000021">
    <property type="protein sequence ID" value="SES38891.1"/>
    <property type="molecule type" value="Genomic_DNA"/>
</dbReference>
<keyword evidence="3" id="KW-0175">Coiled coil</keyword>
<dbReference type="GO" id="GO:0004176">
    <property type="term" value="F:ATP-dependent peptidase activity"/>
    <property type="evidence" value="ECO:0007669"/>
    <property type="project" value="UniProtKB-UniRule"/>
</dbReference>
<name>A0A1H9WYM3_9BACI</name>
<keyword evidence="1 2" id="KW-0645">Protease</keyword>
<comment type="catalytic activity">
    <reaction evidence="2">
        <text>Hydrolysis of proteins in presence of ATP.</text>
        <dbReference type="EC" id="3.4.21.53"/>
    </reaction>
</comment>
<dbReference type="InterPro" id="IPR020568">
    <property type="entry name" value="Ribosomal_Su5_D2-typ_SF"/>
</dbReference>
<evidence type="ECO:0000256" key="3">
    <source>
        <dbReference type="SAM" id="Coils"/>
    </source>
</evidence>
<accession>A0A1H9WYM3</accession>
<evidence type="ECO:0000313" key="7">
    <source>
        <dbReference type="Proteomes" id="UP000198571"/>
    </source>
</evidence>
<evidence type="ECO:0000256" key="2">
    <source>
        <dbReference type="PROSITE-ProRule" id="PRU01122"/>
    </source>
</evidence>
<dbReference type="InterPro" id="IPR014721">
    <property type="entry name" value="Ribsml_uS5_D2-typ_fold_subgr"/>
</dbReference>
<feature type="active site" evidence="2">
    <location>
        <position position="664"/>
    </location>
</feature>
<dbReference type="GO" id="GO:0005524">
    <property type="term" value="F:ATP binding"/>
    <property type="evidence" value="ECO:0007669"/>
    <property type="project" value="InterPro"/>
</dbReference>
<dbReference type="OrthoDB" id="9758568at2"/>
<protein>
    <recommendedName>
        <fullName evidence="2">endopeptidase La</fullName>
        <ecNumber evidence="2">3.4.21.53</ecNumber>
    </recommendedName>
</protein>
<evidence type="ECO:0000256" key="4">
    <source>
        <dbReference type="SAM" id="MobiDB-lite"/>
    </source>
</evidence>
<feature type="region of interest" description="Disordered" evidence="4">
    <location>
        <begin position="804"/>
        <end position="829"/>
    </location>
</feature>
<keyword evidence="2" id="KW-0720">Serine protease</keyword>
<dbReference type="Proteomes" id="UP000198571">
    <property type="component" value="Unassembled WGS sequence"/>
</dbReference>
<dbReference type="InterPro" id="IPR046843">
    <property type="entry name" value="LonB_AAA-LID"/>
</dbReference>
<dbReference type="GO" id="GO:0006508">
    <property type="term" value="P:proteolysis"/>
    <property type="evidence" value="ECO:0007669"/>
    <property type="project" value="UniProtKB-KW"/>
</dbReference>
<feature type="coiled-coil region" evidence="3">
    <location>
        <begin position="207"/>
        <end position="252"/>
    </location>
</feature>
<dbReference type="InterPro" id="IPR027417">
    <property type="entry name" value="P-loop_NTPase"/>
</dbReference>
<dbReference type="RefSeq" id="WP_093055501.1">
    <property type="nucleotide sequence ID" value="NZ_FOGT01000021.1"/>
</dbReference>
<dbReference type="Pfam" id="PF20436">
    <property type="entry name" value="LonB_AAA-LID"/>
    <property type="match status" value="1"/>
</dbReference>
<gene>
    <name evidence="6" type="ORF">SAMN05518684_12155</name>
</gene>
<dbReference type="PANTHER" id="PTHR10046">
    <property type="entry name" value="ATP DEPENDENT LON PROTEASE FAMILY MEMBER"/>
    <property type="match status" value="1"/>
</dbReference>
<dbReference type="Pfam" id="PF13654">
    <property type="entry name" value="AAA_32"/>
    <property type="match status" value="1"/>
</dbReference>
<keyword evidence="2" id="KW-0378">Hydrolase</keyword>